<evidence type="ECO:0008006" key="3">
    <source>
        <dbReference type="Google" id="ProtNLM"/>
    </source>
</evidence>
<organism evidence="1 2">
    <name type="scientific">Candidatus Anoxymicrobium japonicum</name>
    <dbReference type="NCBI Taxonomy" id="2013648"/>
    <lineage>
        <taxon>Bacteria</taxon>
        <taxon>Bacillati</taxon>
        <taxon>Actinomycetota</taxon>
        <taxon>Candidatus Geothermincolia</taxon>
        <taxon>Candidatus Geothermincolales</taxon>
        <taxon>Candidatus Anoxymicrobiaceae</taxon>
        <taxon>Candidatus Anoxymicrobium</taxon>
    </lineage>
</organism>
<comment type="caution">
    <text evidence="1">The sequence shown here is derived from an EMBL/GenBank/DDBJ whole genome shotgun (WGS) entry which is preliminary data.</text>
</comment>
<protein>
    <recommendedName>
        <fullName evidence="3">Phosphohydrolase</fullName>
    </recommendedName>
</protein>
<sequence>MTANLVCPGQNTLFWKPEDVFETPCPACGYNVEFFKGDPTRKCPECGFRFPNPRLDMGCLEWCPYADRCAAALADGGVVGRQIGEEEEEAKDD</sequence>
<reference evidence="1 2" key="1">
    <citation type="journal article" date="2017" name="ISME J.">
        <title>Potential for microbial H2 and metal transformations associated with novel bacteria and archaea in deep terrestrial subsurface sediments.</title>
        <authorList>
            <person name="Hernsdorf A.W."/>
            <person name="Amano Y."/>
            <person name="Miyakawa K."/>
            <person name="Ise K."/>
            <person name="Suzuki Y."/>
            <person name="Anantharaman K."/>
            <person name="Probst A."/>
            <person name="Burstein D."/>
            <person name="Thomas B.C."/>
            <person name="Banfield J.F."/>
        </authorList>
    </citation>
    <scope>NUCLEOTIDE SEQUENCE [LARGE SCALE GENOMIC DNA]</scope>
    <source>
        <strain evidence="1">HGW-Actinobacteria-3</strain>
    </source>
</reference>
<dbReference type="Proteomes" id="UP000233654">
    <property type="component" value="Unassembled WGS sequence"/>
</dbReference>
<name>A0A2N3G757_9ACTN</name>
<proteinExistence type="predicted"/>
<evidence type="ECO:0000313" key="1">
    <source>
        <dbReference type="EMBL" id="PKQ28414.1"/>
    </source>
</evidence>
<accession>A0A2N3G757</accession>
<dbReference type="AlphaFoldDB" id="A0A2N3G757"/>
<gene>
    <name evidence="1" type="ORF">CVT63_02930</name>
</gene>
<dbReference type="EMBL" id="PHEX01000017">
    <property type="protein sequence ID" value="PKQ28414.1"/>
    <property type="molecule type" value="Genomic_DNA"/>
</dbReference>
<evidence type="ECO:0000313" key="2">
    <source>
        <dbReference type="Proteomes" id="UP000233654"/>
    </source>
</evidence>